<sequence length="387" mass="41568">MNRNAKYALIAVLILGLGFGGSELLVLLKREPKKEEAAEHKRSVVVQVAKPEMVKLSVPSQGMVQPVTRTRLTSEVAGRVIEVSPKLKAGVEVTEGEVLMVVDPINYQSALAQAKAALADARMALVNEEARAEQSLRDWERLGEGGEPNPLVLRQPQLASAEARVASAAAAVDKAEADLERTRVVAPYDGVIEARMVDVGAFVTMGTPIADLYASGTFEVRLPLSVREARFVAPIGKGKPVMAALRPARAEGAAEWQAEVVRTEGQVDPVTRSIFLVAEISGSQASAEGVRVLPNLFVSAEIEGREFTNVFRVPRRSIYGDNEVLLVNSDGQLELREVNVLWEDPMDVVVDSGLQAGEQICVTTFSDVIEGTPVRVVADSPAAVDAE</sequence>
<dbReference type="GO" id="GO:0015562">
    <property type="term" value="F:efflux transmembrane transporter activity"/>
    <property type="evidence" value="ECO:0007669"/>
    <property type="project" value="TreeGrafter"/>
</dbReference>
<organism evidence="6 7">
    <name type="scientific">Sulfuriroseicoccus oceanibius</name>
    <dbReference type="NCBI Taxonomy" id="2707525"/>
    <lineage>
        <taxon>Bacteria</taxon>
        <taxon>Pseudomonadati</taxon>
        <taxon>Verrucomicrobiota</taxon>
        <taxon>Verrucomicrobiia</taxon>
        <taxon>Verrucomicrobiales</taxon>
        <taxon>Verrucomicrobiaceae</taxon>
        <taxon>Sulfuriroseicoccus</taxon>
    </lineage>
</organism>
<dbReference type="EMBL" id="CP066776">
    <property type="protein sequence ID" value="QQL43908.1"/>
    <property type="molecule type" value="Genomic_DNA"/>
</dbReference>
<dbReference type="AlphaFoldDB" id="A0A6B3L8W3"/>
<dbReference type="Pfam" id="PF25967">
    <property type="entry name" value="RND-MFP_C"/>
    <property type="match status" value="1"/>
</dbReference>
<dbReference type="Pfam" id="PF25917">
    <property type="entry name" value="BSH_RND"/>
    <property type="match status" value="1"/>
</dbReference>
<evidence type="ECO:0000313" key="7">
    <source>
        <dbReference type="Proteomes" id="UP000475117"/>
    </source>
</evidence>
<dbReference type="NCBIfam" id="TIGR01730">
    <property type="entry name" value="RND_mfp"/>
    <property type="match status" value="1"/>
</dbReference>
<dbReference type="PANTHER" id="PTHR30469:SF12">
    <property type="entry name" value="MULTIDRUG RESISTANCE PROTEIN MDTA"/>
    <property type="match status" value="1"/>
</dbReference>
<dbReference type="PANTHER" id="PTHR30469">
    <property type="entry name" value="MULTIDRUG RESISTANCE PROTEIN MDTA"/>
    <property type="match status" value="1"/>
</dbReference>
<accession>A0A6B3L8W3</accession>
<feature type="domain" description="Multidrug resistance protein MdtA-like barrel-sandwich hybrid" evidence="4">
    <location>
        <begin position="72"/>
        <end position="208"/>
    </location>
</feature>
<dbReference type="Proteomes" id="UP000475117">
    <property type="component" value="Chromosome"/>
</dbReference>
<dbReference type="InterPro" id="IPR058627">
    <property type="entry name" value="MdtA-like_C"/>
</dbReference>
<evidence type="ECO:0000259" key="5">
    <source>
        <dbReference type="Pfam" id="PF25967"/>
    </source>
</evidence>
<dbReference type="InterPro" id="IPR006143">
    <property type="entry name" value="RND_pump_MFP"/>
</dbReference>
<dbReference type="SUPFAM" id="SSF111369">
    <property type="entry name" value="HlyD-like secretion proteins"/>
    <property type="match status" value="1"/>
</dbReference>
<proteinExistence type="inferred from homology"/>
<gene>
    <name evidence="6" type="ORF">G3M56_008360</name>
</gene>
<evidence type="ECO:0000256" key="1">
    <source>
        <dbReference type="ARBA" id="ARBA00004196"/>
    </source>
</evidence>
<dbReference type="Gene3D" id="2.40.30.170">
    <property type="match status" value="1"/>
</dbReference>
<dbReference type="GO" id="GO:1990281">
    <property type="term" value="C:efflux pump complex"/>
    <property type="evidence" value="ECO:0007669"/>
    <property type="project" value="TreeGrafter"/>
</dbReference>
<dbReference type="InterPro" id="IPR058625">
    <property type="entry name" value="MdtA-like_BSH"/>
</dbReference>
<keyword evidence="3" id="KW-0813">Transport</keyword>
<evidence type="ECO:0000256" key="2">
    <source>
        <dbReference type="ARBA" id="ARBA00009477"/>
    </source>
</evidence>
<comment type="similarity">
    <text evidence="2">Belongs to the membrane fusion protein (MFP) (TC 8.A.1) family.</text>
</comment>
<comment type="subcellular location">
    <subcellularLocation>
        <location evidence="1">Cell envelope</location>
    </subcellularLocation>
</comment>
<dbReference type="RefSeq" id="WP_164361982.1">
    <property type="nucleotide sequence ID" value="NZ_CP066776.1"/>
</dbReference>
<evidence type="ECO:0000256" key="3">
    <source>
        <dbReference type="ARBA" id="ARBA00022448"/>
    </source>
</evidence>
<protein>
    <submittedName>
        <fullName evidence="6">Efflux RND transporter periplasmic adaptor subunit</fullName>
    </submittedName>
</protein>
<dbReference type="Gene3D" id="2.40.50.100">
    <property type="match status" value="1"/>
</dbReference>
<dbReference type="Gene3D" id="2.40.420.20">
    <property type="match status" value="1"/>
</dbReference>
<name>A0A6B3L8W3_9BACT</name>
<reference evidence="6 7" key="1">
    <citation type="submission" date="2020-12" db="EMBL/GenBank/DDBJ databases">
        <title>Sulforoseuscoccus oceanibium gen. nov., sp. nov., a representative of the phylum Verrucomicrobia with special cytoplasmic membrane, and proposal of Sulforoseuscoccusaceae fam. nov.</title>
        <authorList>
            <person name="Xi F."/>
        </authorList>
    </citation>
    <scope>NUCLEOTIDE SEQUENCE [LARGE SCALE GENOMIC DNA]</scope>
    <source>
        <strain evidence="6 7">T37</strain>
    </source>
</reference>
<evidence type="ECO:0000313" key="6">
    <source>
        <dbReference type="EMBL" id="QQL43908.1"/>
    </source>
</evidence>
<evidence type="ECO:0000259" key="4">
    <source>
        <dbReference type="Pfam" id="PF25917"/>
    </source>
</evidence>
<feature type="domain" description="Multidrug resistance protein MdtA-like C-terminal permuted SH3" evidence="5">
    <location>
        <begin position="320"/>
        <end position="362"/>
    </location>
</feature>
<dbReference type="Gene3D" id="1.10.287.470">
    <property type="entry name" value="Helix hairpin bin"/>
    <property type="match status" value="1"/>
</dbReference>
<keyword evidence="7" id="KW-1185">Reference proteome</keyword>
<dbReference type="KEGG" id="soa:G3M56_008360"/>